<keyword evidence="4 5" id="KW-0472">Membrane</keyword>
<dbReference type="SUPFAM" id="SSF103473">
    <property type="entry name" value="MFS general substrate transporter"/>
    <property type="match status" value="1"/>
</dbReference>
<dbReference type="InterPro" id="IPR020846">
    <property type="entry name" value="MFS_dom"/>
</dbReference>
<protein>
    <submittedName>
        <fullName evidence="7">MFS family permease</fullName>
    </submittedName>
</protein>
<feature type="transmembrane region" description="Helical" evidence="5">
    <location>
        <begin position="315"/>
        <end position="336"/>
    </location>
</feature>
<dbReference type="PANTHER" id="PTHR23514:SF13">
    <property type="entry name" value="INNER MEMBRANE PROTEIN YBJJ"/>
    <property type="match status" value="1"/>
</dbReference>
<dbReference type="AlphaFoldDB" id="A0A7W8VG16"/>
<feature type="transmembrane region" description="Helical" evidence="5">
    <location>
        <begin position="290"/>
        <end position="309"/>
    </location>
</feature>
<feature type="transmembrane region" description="Helical" evidence="5">
    <location>
        <begin position="376"/>
        <end position="394"/>
    </location>
</feature>
<gene>
    <name evidence="7" type="ORF">HDA36_004628</name>
</gene>
<dbReference type="EMBL" id="JACHDB010000001">
    <property type="protein sequence ID" value="MBB5434544.1"/>
    <property type="molecule type" value="Genomic_DNA"/>
</dbReference>
<dbReference type="Pfam" id="PF07690">
    <property type="entry name" value="MFS_1"/>
    <property type="match status" value="1"/>
</dbReference>
<feature type="transmembrane region" description="Helical" evidence="5">
    <location>
        <begin position="20"/>
        <end position="42"/>
    </location>
</feature>
<dbReference type="Proteomes" id="UP000572635">
    <property type="component" value="Unassembled WGS sequence"/>
</dbReference>
<proteinExistence type="predicted"/>
<dbReference type="InterPro" id="IPR036259">
    <property type="entry name" value="MFS_trans_sf"/>
</dbReference>
<name>A0A7W8VG16_9ACTN</name>
<keyword evidence="3 5" id="KW-1133">Transmembrane helix</keyword>
<feature type="transmembrane region" description="Helical" evidence="5">
    <location>
        <begin position="174"/>
        <end position="194"/>
    </location>
</feature>
<dbReference type="InterPro" id="IPR011701">
    <property type="entry name" value="MFS"/>
</dbReference>
<feature type="domain" description="Major facilitator superfamily (MFS) profile" evidence="6">
    <location>
        <begin position="18"/>
        <end position="402"/>
    </location>
</feature>
<dbReference type="PANTHER" id="PTHR23514">
    <property type="entry name" value="BYPASS OF STOP CODON PROTEIN 6"/>
    <property type="match status" value="1"/>
</dbReference>
<comment type="subcellular location">
    <subcellularLocation>
        <location evidence="1">Cell membrane</location>
        <topology evidence="1">Multi-pass membrane protein</topology>
    </subcellularLocation>
</comment>
<dbReference type="RefSeq" id="WP_184395241.1">
    <property type="nucleotide sequence ID" value="NZ_BAAAJD010000096.1"/>
</dbReference>
<evidence type="ECO:0000256" key="5">
    <source>
        <dbReference type="SAM" id="Phobius"/>
    </source>
</evidence>
<evidence type="ECO:0000256" key="2">
    <source>
        <dbReference type="ARBA" id="ARBA00022692"/>
    </source>
</evidence>
<evidence type="ECO:0000313" key="7">
    <source>
        <dbReference type="EMBL" id="MBB5434544.1"/>
    </source>
</evidence>
<keyword evidence="8" id="KW-1185">Reference proteome</keyword>
<dbReference type="PROSITE" id="PS50850">
    <property type="entry name" value="MFS"/>
    <property type="match status" value="1"/>
</dbReference>
<evidence type="ECO:0000256" key="3">
    <source>
        <dbReference type="ARBA" id="ARBA00022989"/>
    </source>
</evidence>
<reference evidence="7 8" key="1">
    <citation type="submission" date="2020-08" db="EMBL/GenBank/DDBJ databases">
        <title>Sequencing the genomes of 1000 actinobacteria strains.</title>
        <authorList>
            <person name="Klenk H.-P."/>
        </authorList>
    </citation>
    <scope>NUCLEOTIDE SEQUENCE [LARGE SCALE GENOMIC DNA]</scope>
    <source>
        <strain evidence="7 8">DSM 44551</strain>
    </source>
</reference>
<feature type="transmembrane region" description="Helical" evidence="5">
    <location>
        <begin position="54"/>
        <end position="72"/>
    </location>
</feature>
<dbReference type="Gene3D" id="1.20.1250.20">
    <property type="entry name" value="MFS general substrate transporter like domains"/>
    <property type="match status" value="1"/>
</dbReference>
<keyword evidence="2 5" id="KW-0812">Transmembrane</keyword>
<evidence type="ECO:0000256" key="4">
    <source>
        <dbReference type="ARBA" id="ARBA00023136"/>
    </source>
</evidence>
<sequence length="419" mass="40899">MRPSPLAPGGIARVDRAARVAVCGVFFTTGLAFATLVTRVPALQARFGLGEGELTAVLALVPVVAGVGSVLAGSASVRFGSRRVVRIAQPALVLAVAAAGAVPTLPGLYAAVAAVGLLLGAVDATMNTQAVAVERRYGTSLLTGFHAVWSAGAVLGSLWAAFTAAPGRGVGLAAAFGAAAAIGLAVSLAAGPFLHRDAPAERRGEAGGDAGSGAAASRPRIPWRPVLLVGSALAVVYIADSAVSSWSAVYIETGLGSAALAPLGYGAYQATTLLGRALGDHAVRRFGPAAVVRAGAGAAFAGLACATAAPAPWAAVAGFALTGLGASVVMPIGFSAAGRLDPEGSGTAVARVNVSNYVGFVLGAVLIGTIAEALDLRAAFAAPTVLLLGAVLLARSFDPPRPGAGPAGSAGPAAEPARG</sequence>
<feature type="transmembrane region" description="Helical" evidence="5">
    <location>
        <begin position="255"/>
        <end position="278"/>
    </location>
</feature>
<dbReference type="GO" id="GO:0022857">
    <property type="term" value="F:transmembrane transporter activity"/>
    <property type="evidence" value="ECO:0007669"/>
    <property type="project" value="InterPro"/>
</dbReference>
<evidence type="ECO:0000259" key="6">
    <source>
        <dbReference type="PROSITE" id="PS50850"/>
    </source>
</evidence>
<feature type="transmembrane region" description="Helical" evidence="5">
    <location>
        <begin position="348"/>
        <end position="370"/>
    </location>
</feature>
<evidence type="ECO:0000313" key="8">
    <source>
        <dbReference type="Proteomes" id="UP000572635"/>
    </source>
</evidence>
<comment type="caution">
    <text evidence="7">The sequence shown here is derived from an EMBL/GenBank/DDBJ whole genome shotgun (WGS) entry which is preliminary data.</text>
</comment>
<feature type="transmembrane region" description="Helical" evidence="5">
    <location>
        <begin position="138"/>
        <end position="162"/>
    </location>
</feature>
<dbReference type="GO" id="GO:0005886">
    <property type="term" value="C:plasma membrane"/>
    <property type="evidence" value="ECO:0007669"/>
    <property type="project" value="UniProtKB-SubCell"/>
</dbReference>
<organism evidence="7 8">
    <name type="scientific">Nocardiopsis composta</name>
    <dbReference type="NCBI Taxonomy" id="157465"/>
    <lineage>
        <taxon>Bacteria</taxon>
        <taxon>Bacillati</taxon>
        <taxon>Actinomycetota</taxon>
        <taxon>Actinomycetes</taxon>
        <taxon>Streptosporangiales</taxon>
        <taxon>Nocardiopsidaceae</taxon>
        <taxon>Nocardiopsis</taxon>
    </lineage>
</organism>
<dbReference type="InterPro" id="IPR051788">
    <property type="entry name" value="MFS_Transporter"/>
</dbReference>
<accession>A0A7W8VG16</accession>
<dbReference type="CDD" id="cd17393">
    <property type="entry name" value="MFS_MosC_like"/>
    <property type="match status" value="1"/>
</dbReference>
<evidence type="ECO:0000256" key="1">
    <source>
        <dbReference type="ARBA" id="ARBA00004651"/>
    </source>
</evidence>